<dbReference type="SUPFAM" id="SSF53448">
    <property type="entry name" value="Nucleotide-diphospho-sugar transferases"/>
    <property type="match status" value="1"/>
</dbReference>
<dbReference type="Proteomes" id="UP001324533">
    <property type="component" value="Chromosome"/>
</dbReference>
<dbReference type="GO" id="GO:0016757">
    <property type="term" value="F:glycosyltransferase activity"/>
    <property type="evidence" value="ECO:0007669"/>
    <property type="project" value="UniProtKB-KW"/>
</dbReference>
<dbReference type="InterPro" id="IPR001173">
    <property type="entry name" value="Glyco_trans_2-like"/>
</dbReference>
<dbReference type="EMBL" id="CP139779">
    <property type="protein sequence ID" value="WQB69796.1"/>
    <property type="molecule type" value="Genomic_DNA"/>
</dbReference>
<dbReference type="RefSeq" id="WP_322409921.1">
    <property type="nucleotide sequence ID" value="NZ_CP139779.1"/>
</dbReference>
<dbReference type="InterPro" id="IPR029044">
    <property type="entry name" value="Nucleotide-diphossugar_trans"/>
</dbReference>
<evidence type="ECO:0000259" key="2">
    <source>
        <dbReference type="Pfam" id="PF00535"/>
    </source>
</evidence>
<proteinExistence type="predicted"/>
<dbReference type="Pfam" id="PF00535">
    <property type="entry name" value="Glycos_transf_2"/>
    <property type="match status" value="1"/>
</dbReference>
<reference evidence="3 4" key="1">
    <citation type="submission" date="2023-06" db="EMBL/GenBank/DDBJ databases">
        <title>Rock-solubilizing bacteria, Microbacterium invictum, promotes re-establishment of vegetation in rocky wasteland by accelerating rock bio-weathering and reshaping soil bacterial community.</title>
        <authorList>
            <person name="Liu C."/>
        </authorList>
    </citation>
    <scope>NUCLEOTIDE SEQUENCE [LARGE SCALE GENOMIC DNA]</scope>
    <source>
        <strain evidence="3 4">X-18</strain>
    </source>
</reference>
<gene>
    <name evidence="3" type="ORF">T9R20_14000</name>
</gene>
<name>A0ABZ0VAS6_9MICO</name>
<dbReference type="EC" id="2.4.-.-" evidence="3"/>
<dbReference type="Gene3D" id="3.90.550.10">
    <property type="entry name" value="Spore Coat Polysaccharide Biosynthesis Protein SpsA, Chain A"/>
    <property type="match status" value="1"/>
</dbReference>
<accession>A0ABZ0VAS6</accession>
<evidence type="ECO:0000313" key="4">
    <source>
        <dbReference type="Proteomes" id="UP001324533"/>
    </source>
</evidence>
<sequence length="252" mass="28157">MPPTPFTLLTVTYNSAKPLRHHWAAGVPRGQRWIVVDNASSDNSVSVAKDLGAEVIPLDRNVGFGRANNIGARRIDTEFVSIVNPDVTVDFSTMPYLADQLRNNELLLAPQLAYPDGTPQPNGRGRPSLTNKVRHRISPRQSESDGYRIVAGPDEQVEVDWLMGAAISMRMESWEKLGGFDERFFVYYEDIDLGLRAAELGIRRVVDGAIRWTHGWAREASGFNLRGWKLEAASASKFYRKYPSLLVGTKNV</sequence>
<evidence type="ECO:0000256" key="1">
    <source>
        <dbReference type="SAM" id="MobiDB-lite"/>
    </source>
</evidence>
<keyword evidence="4" id="KW-1185">Reference proteome</keyword>
<keyword evidence="3" id="KW-0328">Glycosyltransferase</keyword>
<dbReference type="PANTHER" id="PTHR43179:SF7">
    <property type="entry name" value="RHAMNOSYLTRANSFERASE WBBL"/>
    <property type="match status" value="1"/>
</dbReference>
<keyword evidence="3" id="KW-0808">Transferase</keyword>
<feature type="domain" description="Glycosyltransferase 2-like" evidence="2">
    <location>
        <begin position="10"/>
        <end position="125"/>
    </location>
</feature>
<protein>
    <submittedName>
        <fullName evidence="3">Glycosyltransferase</fullName>
        <ecNumber evidence="3">2.4.-.-</ecNumber>
    </submittedName>
</protein>
<feature type="region of interest" description="Disordered" evidence="1">
    <location>
        <begin position="114"/>
        <end position="145"/>
    </location>
</feature>
<dbReference type="PANTHER" id="PTHR43179">
    <property type="entry name" value="RHAMNOSYLTRANSFERASE WBBL"/>
    <property type="match status" value="1"/>
</dbReference>
<organism evidence="3 4">
    <name type="scientific">Microbacterium invictum</name>
    <dbReference type="NCBI Taxonomy" id="515415"/>
    <lineage>
        <taxon>Bacteria</taxon>
        <taxon>Bacillati</taxon>
        <taxon>Actinomycetota</taxon>
        <taxon>Actinomycetes</taxon>
        <taxon>Micrococcales</taxon>
        <taxon>Microbacteriaceae</taxon>
        <taxon>Microbacterium</taxon>
    </lineage>
</organism>
<evidence type="ECO:0000313" key="3">
    <source>
        <dbReference type="EMBL" id="WQB69796.1"/>
    </source>
</evidence>